<dbReference type="GO" id="GO:0008124">
    <property type="term" value="F:4-alpha-hydroxytetrahydrobiopterin dehydratase activity"/>
    <property type="evidence" value="ECO:0007669"/>
    <property type="project" value="UniProtKB-UniRule"/>
</dbReference>
<comment type="catalytic activity">
    <reaction evidence="1 4">
        <text>(4aS,6R)-4a-hydroxy-L-erythro-5,6,7,8-tetrahydrobiopterin = (6R)-L-erythro-6,7-dihydrobiopterin + H2O</text>
        <dbReference type="Rhea" id="RHEA:11920"/>
        <dbReference type="ChEBI" id="CHEBI:15377"/>
        <dbReference type="ChEBI" id="CHEBI:15642"/>
        <dbReference type="ChEBI" id="CHEBI:43120"/>
        <dbReference type="EC" id="4.2.1.96"/>
    </reaction>
</comment>
<organism evidence="5 6">
    <name type="scientific">Candidatus Kerfeldbacteria bacterium RIFCSPLOWO2_01_FULL_48_11</name>
    <dbReference type="NCBI Taxonomy" id="1798543"/>
    <lineage>
        <taxon>Bacteria</taxon>
        <taxon>Candidatus Kerfeldiibacteriota</taxon>
    </lineage>
</organism>
<gene>
    <name evidence="5" type="ORF">A2898_03480</name>
</gene>
<dbReference type="EMBL" id="MHKE01000014">
    <property type="protein sequence ID" value="OGY83323.1"/>
    <property type="molecule type" value="Genomic_DNA"/>
</dbReference>
<keyword evidence="3 4" id="KW-0456">Lyase</keyword>
<dbReference type="HAMAP" id="MF_00434">
    <property type="entry name" value="Pterin_4_alpha"/>
    <property type="match status" value="1"/>
</dbReference>
<evidence type="ECO:0000256" key="4">
    <source>
        <dbReference type="HAMAP-Rule" id="MF_00434"/>
    </source>
</evidence>
<dbReference type="PANTHER" id="PTHR12599">
    <property type="entry name" value="PTERIN-4-ALPHA-CARBINOLAMINE DEHYDRATASE"/>
    <property type="match status" value="1"/>
</dbReference>
<evidence type="ECO:0000256" key="1">
    <source>
        <dbReference type="ARBA" id="ARBA00001554"/>
    </source>
</evidence>
<protein>
    <recommendedName>
        <fullName evidence="4">Putative pterin-4-alpha-carbinolamine dehydratase</fullName>
        <shortName evidence="4">PHS</shortName>
        <ecNumber evidence="4">4.2.1.96</ecNumber>
    </recommendedName>
    <alternativeName>
        <fullName evidence="4">4-alpha-hydroxy-tetrahydropterin dehydratase</fullName>
    </alternativeName>
    <alternativeName>
        <fullName evidence="4">Pterin carbinolamine dehydratase</fullName>
        <shortName evidence="4">PCD</shortName>
    </alternativeName>
</protein>
<dbReference type="EC" id="4.2.1.96" evidence="4"/>
<reference evidence="5 6" key="1">
    <citation type="journal article" date="2016" name="Nat. Commun.">
        <title>Thousands of microbial genomes shed light on interconnected biogeochemical processes in an aquifer system.</title>
        <authorList>
            <person name="Anantharaman K."/>
            <person name="Brown C.T."/>
            <person name="Hug L.A."/>
            <person name="Sharon I."/>
            <person name="Castelle C.J."/>
            <person name="Probst A.J."/>
            <person name="Thomas B.C."/>
            <person name="Singh A."/>
            <person name="Wilkins M.J."/>
            <person name="Karaoz U."/>
            <person name="Brodie E.L."/>
            <person name="Williams K.H."/>
            <person name="Hubbard S.S."/>
            <person name="Banfield J.F."/>
        </authorList>
    </citation>
    <scope>NUCLEOTIDE SEQUENCE [LARGE SCALE GENOMIC DNA]</scope>
</reference>
<dbReference type="STRING" id="1798543.A2898_03480"/>
<comment type="caution">
    <text evidence="5">The sequence shown here is derived from an EMBL/GenBank/DDBJ whole genome shotgun (WGS) entry which is preliminary data.</text>
</comment>
<dbReference type="PANTHER" id="PTHR12599:SF0">
    <property type="entry name" value="PTERIN-4-ALPHA-CARBINOLAMINE DEHYDRATASE"/>
    <property type="match status" value="1"/>
</dbReference>
<dbReference type="CDD" id="cd00913">
    <property type="entry name" value="PCD_DCoH_subfamily_a"/>
    <property type="match status" value="1"/>
</dbReference>
<proteinExistence type="inferred from homology"/>
<dbReference type="GO" id="GO:0006729">
    <property type="term" value="P:tetrahydrobiopterin biosynthetic process"/>
    <property type="evidence" value="ECO:0007669"/>
    <property type="project" value="InterPro"/>
</dbReference>
<dbReference type="Gene3D" id="3.30.1360.20">
    <property type="entry name" value="Transcriptional coactivator/pterin dehydratase"/>
    <property type="match status" value="1"/>
</dbReference>
<dbReference type="SUPFAM" id="SSF55248">
    <property type="entry name" value="PCD-like"/>
    <property type="match status" value="1"/>
</dbReference>
<evidence type="ECO:0000256" key="2">
    <source>
        <dbReference type="ARBA" id="ARBA00006472"/>
    </source>
</evidence>
<dbReference type="InterPro" id="IPR036428">
    <property type="entry name" value="PCD_sf"/>
</dbReference>
<evidence type="ECO:0000256" key="3">
    <source>
        <dbReference type="ARBA" id="ARBA00023239"/>
    </source>
</evidence>
<dbReference type="Pfam" id="PF01329">
    <property type="entry name" value="Pterin_4a"/>
    <property type="match status" value="1"/>
</dbReference>
<accession>A0A1G2B2A5</accession>
<sequence>MSEDLRKKRCIPCEGGIPPLANEEIAKLMPQVLGWHVVPVEKTSRTMDTLQKTFQFKNFREAMAFLRRIEDLAESEGHHPDFYVHYNRVDFTIWTHAIGGLHENDFILASKIDQLLENT</sequence>
<comment type="similarity">
    <text evidence="2 4">Belongs to the pterin-4-alpha-carbinolamine dehydratase family.</text>
</comment>
<name>A0A1G2B2A5_9BACT</name>
<dbReference type="AlphaFoldDB" id="A0A1G2B2A5"/>
<evidence type="ECO:0000313" key="5">
    <source>
        <dbReference type="EMBL" id="OGY83323.1"/>
    </source>
</evidence>
<dbReference type="InterPro" id="IPR001533">
    <property type="entry name" value="Pterin_deHydtase"/>
</dbReference>
<evidence type="ECO:0000313" key="6">
    <source>
        <dbReference type="Proteomes" id="UP000179164"/>
    </source>
</evidence>
<dbReference type="Proteomes" id="UP000179164">
    <property type="component" value="Unassembled WGS sequence"/>
</dbReference>